<feature type="transmembrane region" description="Helical" evidence="8">
    <location>
        <begin position="187"/>
        <end position="207"/>
    </location>
</feature>
<dbReference type="GO" id="GO:0005637">
    <property type="term" value="C:nuclear inner membrane"/>
    <property type="evidence" value="ECO:0007669"/>
    <property type="project" value="UniProtKB-SubCell"/>
</dbReference>
<evidence type="ECO:0000256" key="4">
    <source>
        <dbReference type="ARBA" id="ARBA00022729"/>
    </source>
</evidence>
<keyword evidence="4" id="KW-0732">Signal</keyword>
<keyword evidence="7" id="KW-0539">Nucleus</keyword>
<sequence>MSRYVLFLFFPVFIGNIGVYRCEIQRYWLDYNAEVQVRIHQNTVGLFCFPKPGIRTWLSYCLKDFHIVIQRNDSDNADTVYQSEQETFIVVDNLFDKHLPTVSSCTSIEELAFTHKPSGFLSFLFGHSNKETERTKSVTMAGLELIQPSFPPSCFAICKTSLDLDPIPTLFLTVKSNYNLQNVAKSLFGVLTLLLAGYFSTTIGFYYVSGVSLAIMGSFLILMIILIRILPLHRSGAILQGIFVILGGTLSFFCIFIDYLRSSVVQILSSNAEVTFLYVVIVIVVSLLFFYWFHLPERLINKFPRTKTIMKYLLRVCGAFLLITSVYLPVTDEELIDGFRTLLPQLVGTSVHRPLVDIVHSFSPKFFKLGLVVAIVVTTDLVEYFYHFLSPVKIESAKYTCGFDSGIHHAMFLPGQPFAASSPNEYRCVYQPHNATNKMSTSRPVSTRELCTHDFGYEEMSAFYDCRLSDCYCSPRMVHKRNIIDDILTDDESE</sequence>
<feature type="transmembrane region" description="Helical" evidence="8">
    <location>
        <begin position="213"/>
        <end position="230"/>
    </location>
</feature>
<dbReference type="InterPro" id="IPR019358">
    <property type="entry name" value="NEMP_fam"/>
</dbReference>
<evidence type="ECO:0000313" key="10">
    <source>
        <dbReference type="Proteomes" id="UP000324629"/>
    </source>
</evidence>
<reference evidence="9 10" key="1">
    <citation type="journal article" date="2019" name="Gigascience">
        <title>Whole-genome sequence of the oriental lung fluke Paragonimus westermani.</title>
        <authorList>
            <person name="Oey H."/>
            <person name="Zakrzewski M."/>
            <person name="Narain K."/>
            <person name="Devi K.R."/>
            <person name="Agatsuma T."/>
            <person name="Nawaratna S."/>
            <person name="Gobert G.N."/>
            <person name="Jones M.K."/>
            <person name="Ragan M.A."/>
            <person name="McManus D.P."/>
            <person name="Krause L."/>
        </authorList>
    </citation>
    <scope>NUCLEOTIDE SEQUENCE [LARGE SCALE GENOMIC DNA]</scope>
    <source>
        <strain evidence="9 10">IND2009</strain>
    </source>
</reference>
<evidence type="ECO:0000313" key="9">
    <source>
        <dbReference type="EMBL" id="KAA3679812.1"/>
    </source>
</evidence>
<dbReference type="AlphaFoldDB" id="A0A5J4NWX7"/>
<organism evidence="9 10">
    <name type="scientific">Paragonimus westermani</name>
    <dbReference type="NCBI Taxonomy" id="34504"/>
    <lineage>
        <taxon>Eukaryota</taxon>
        <taxon>Metazoa</taxon>
        <taxon>Spiralia</taxon>
        <taxon>Lophotrochozoa</taxon>
        <taxon>Platyhelminthes</taxon>
        <taxon>Trematoda</taxon>
        <taxon>Digenea</taxon>
        <taxon>Plagiorchiida</taxon>
        <taxon>Troglotremata</taxon>
        <taxon>Troglotrematidae</taxon>
        <taxon>Paragonimus</taxon>
    </lineage>
</organism>
<keyword evidence="6 8" id="KW-0472">Membrane</keyword>
<feature type="transmembrane region" description="Helical" evidence="8">
    <location>
        <begin position="272"/>
        <end position="292"/>
    </location>
</feature>
<feature type="transmembrane region" description="Helical" evidence="8">
    <location>
        <begin position="6"/>
        <end position="22"/>
    </location>
</feature>
<name>A0A5J4NWX7_9TREM</name>
<evidence type="ECO:0000256" key="3">
    <source>
        <dbReference type="ARBA" id="ARBA00022692"/>
    </source>
</evidence>
<evidence type="ECO:0000256" key="6">
    <source>
        <dbReference type="ARBA" id="ARBA00023136"/>
    </source>
</evidence>
<feature type="transmembrane region" description="Helical" evidence="8">
    <location>
        <begin position="312"/>
        <end position="330"/>
    </location>
</feature>
<dbReference type="Pfam" id="PF10225">
    <property type="entry name" value="NEMP"/>
    <property type="match status" value="1"/>
</dbReference>
<comment type="caution">
    <text evidence="9">The sequence shown here is derived from an EMBL/GenBank/DDBJ whole genome shotgun (WGS) entry which is preliminary data.</text>
</comment>
<keyword evidence="10" id="KW-1185">Reference proteome</keyword>
<evidence type="ECO:0000256" key="7">
    <source>
        <dbReference type="ARBA" id="ARBA00023242"/>
    </source>
</evidence>
<keyword evidence="5 8" id="KW-1133">Transmembrane helix</keyword>
<evidence type="ECO:0000256" key="5">
    <source>
        <dbReference type="ARBA" id="ARBA00022989"/>
    </source>
</evidence>
<keyword evidence="3 8" id="KW-0812">Transmembrane</keyword>
<evidence type="ECO:0000256" key="8">
    <source>
        <dbReference type="SAM" id="Phobius"/>
    </source>
</evidence>
<comment type="similarity">
    <text evidence="2">Belongs to the NEMP family.</text>
</comment>
<evidence type="ECO:0000256" key="2">
    <source>
        <dbReference type="ARBA" id="ARBA00005748"/>
    </source>
</evidence>
<gene>
    <name evidence="9" type="ORF">DEA37_0014282</name>
</gene>
<accession>A0A5J4NWX7</accession>
<proteinExistence type="inferred from homology"/>
<protein>
    <submittedName>
        <fullName evidence="9">Uncharacterized protein</fullName>
    </submittedName>
</protein>
<dbReference type="Proteomes" id="UP000324629">
    <property type="component" value="Unassembled WGS sequence"/>
</dbReference>
<feature type="transmembrane region" description="Helical" evidence="8">
    <location>
        <begin position="237"/>
        <end position="260"/>
    </location>
</feature>
<evidence type="ECO:0000256" key="1">
    <source>
        <dbReference type="ARBA" id="ARBA00004575"/>
    </source>
</evidence>
<dbReference type="EMBL" id="QNGE01000624">
    <property type="protein sequence ID" value="KAA3679812.1"/>
    <property type="molecule type" value="Genomic_DNA"/>
</dbReference>
<comment type="subcellular location">
    <subcellularLocation>
        <location evidence="1">Nucleus inner membrane</location>
        <topology evidence="1">Multi-pass membrane protein</topology>
        <orientation evidence="1">Nucleoplasmic side</orientation>
    </subcellularLocation>
</comment>